<organism evidence="1 2">
    <name type="scientific">Tritrichomonas foetus</name>
    <dbReference type="NCBI Taxonomy" id="1144522"/>
    <lineage>
        <taxon>Eukaryota</taxon>
        <taxon>Metamonada</taxon>
        <taxon>Parabasalia</taxon>
        <taxon>Tritrichomonadida</taxon>
        <taxon>Tritrichomonadidae</taxon>
        <taxon>Tritrichomonas</taxon>
    </lineage>
</organism>
<keyword evidence="2" id="KW-1185">Reference proteome</keyword>
<accession>A0A1J4K7N9</accession>
<dbReference type="EMBL" id="MLAK01000749">
    <property type="protein sequence ID" value="OHT05702.1"/>
    <property type="molecule type" value="Genomic_DNA"/>
</dbReference>
<gene>
    <name evidence="1" type="ORF">TRFO_05854</name>
</gene>
<dbReference type="Proteomes" id="UP000179807">
    <property type="component" value="Unassembled WGS sequence"/>
</dbReference>
<dbReference type="GeneID" id="94827447"/>
<protein>
    <submittedName>
        <fullName evidence="1">Uncharacterized protein</fullName>
    </submittedName>
</protein>
<sequence>MISDSLPTSVILKSVPDFAVVLDELLLALLLDRLFGFDLSDSLILSAFSDFRLDLLDLLNLLEELSSLSRERDDDVDDKFFTSFDSSETMRANLFSSILLVSDSL</sequence>
<evidence type="ECO:0000313" key="2">
    <source>
        <dbReference type="Proteomes" id="UP000179807"/>
    </source>
</evidence>
<reference evidence="1" key="1">
    <citation type="submission" date="2016-10" db="EMBL/GenBank/DDBJ databases">
        <authorList>
            <person name="Benchimol M."/>
            <person name="Almeida L.G."/>
            <person name="Vasconcelos A.T."/>
            <person name="Perreira-Neves A."/>
            <person name="Rosa I.A."/>
            <person name="Tasca T."/>
            <person name="Bogo M.R."/>
            <person name="de Souza W."/>
        </authorList>
    </citation>
    <scope>NUCLEOTIDE SEQUENCE [LARGE SCALE GENOMIC DNA]</scope>
    <source>
        <strain evidence="1">K</strain>
    </source>
</reference>
<proteinExistence type="predicted"/>
<name>A0A1J4K7N9_9EUKA</name>
<dbReference type="AlphaFoldDB" id="A0A1J4K7N9"/>
<dbReference type="VEuPathDB" id="TrichDB:TRFO_05854"/>
<evidence type="ECO:0000313" key="1">
    <source>
        <dbReference type="EMBL" id="OHT05702.1"/>
    </source>
</evidence>
<comment type="caution">
    <text evidence="1">The sequence shown here is derived from an EMBL/GenBank/DDBJ whole genome shotgun (WGS) entry which is preliminary data.</text>
</comment>
<dbReference type="RefSeq" id="XP_068358838.1">
    <property type="nucleotide sequence ID" value="XM_068492743.1"/>
</dbReference>